<evidence type="ECO:0000313" key="3">
    <source>
        <dbReference type="Proteomes" id="UP000634011"/>
    </source>
</evidence>
<proteinExistence type="predicted"/>
<feature type="transmembrane region" description="Helical" evidence="1">
    <location>
        <begin position="37"/>
        <end position="55"/>
    </location>
</feature>
<dbReference type="RefSeq" id="WP_186911111.1">
    <property type="nucleotide sequence ID" value="NZ_JACOFV010000002.1"/>
</dbReference>
<name>A0A923HDQ3_9BURK</name>
<gene>
    <name evidence="2" type="ORF">H8K32_03605</name>
</gene>
<reference evidence="2" key="1">
    <citation type="submission" date="2020-08" db="EMBL/GenBank/DDBJ databases">
        <title>Novel species isolated from subtropical streams in China.</title>
        <authorList>
            <person name="Lu H."/>
        </authorList>
    </citation>
    <scope>NUCLEOTIDE SEQUENCE</scope>
    <source>
        <strain evidence="2">KACC 12607</strain>
    </source>
</reference>
<dbReference type="Proteomes" id="UP000634011">
    <property type="component" value="Unassembled WGS sequence"/>
</dbReference>
<accession>A0A923HDQ3</accession>
<keyword evidence="1" id="KW-1133">Transmembrane helix</keyword>
<keyword evidence="1" id="KW-0472">Membrane</keyword>
<feature type="transmembrane region" description="Helical" evidence="1">
    <location>
        <begin position="7"/>
        <end position="31"/>
    </location>
</feature>
<dbReference type="EMBL" id="JACOFV010000002">
    <property type="protein sequence ID" value="MBC3861175.1"/>
    <property type="molecule type" value="Genomic_DNA"/>
</dbReference>
<sequence length="86" mass="10098">MKLQPTMYHLCGMAIAYGIVLFLPMLVDFMYESQTELMMIGWLNIGLIVMVTKRIPFPAPDRKRIDVIGALKTLWWAFFWPNYLVK</sequence>
<keyword evidence="3" id="KW-1185">Reference proteome</keyword>
<protein>
    <submittedName>
        <fullName evidence="2">Uncharacterized protein</fullName>
    </submittedName>
</protein>
<keyword evidence="1" id="KW-0812">Transmembrane</keyword>
<dbReference type="AlphaFoldDB" id="A0A923HDQ3"/>
<comment type="caution">
    <text evidence="2">The sequence shown here is derived from an EMBL/GenBank/DDBJ whole genome shotgun (WGS) entry which is preliminary data.</text>
</comment>
<evidence type="ECO:0000313" key="2">
    <source>
        <dbReference type="EMBL" id="MBC3861175.1"/>
    </source>
</evidence>
<evidence type="ECO:0000256" key="1">
    <source>
        <dbReference type="SAM" id="Phobius"/>
    </source>
</evidence>
<organism evidence="2 3">
    <name type="scientific">Undibacterium jejuense</name>
    <dbReference type="NCBI Taxonomy" id="1344949"/>
    <lineage>
        <taxon>Bacteria</taxon>
        <taxon>Pseudomonadati</taxon>
        <taxon>Pseudomonadota</taxon>
        <taxon>Betaproteobacteria</taxon>
        <taxon>Burkholderiales</taxon>
        <taxon>Oxalobacteraceae</taxon>
        <taxon>Undibacterium</taxon>
    </lineage>
</organism>